<sequence length="238" mass="26755">MEKVQQNTFSYGSFSEVYYKTNEQEGFGTRYELSSIPGHTLGEEFLGSDVSSSKGRFLVDCGRFLCFVQKRKIDGIVTKDTADLGLFCRQRTNLSSPLESGNGVPQRSIVGPVLFVLYINNLPSCINFFNVHLLCMPMIQSSFSLSTVDRSGAKAKYGAYKSIKVALWKQTSLEVEKDRRLCRLGIEGLDIALEGESVKYCEAFKYLGAILDYEVKELKKVLNRSKHVLADRKKSQPL</sequence>
<proteinExistence type="predicted"/>
<accession>A0AAD9PUB0</accession>
<gene>
    <name evidence="1" type="ORF">P5673_030944</name>
</gene>
<reference evidence="1" key="1">
    <citation type="journal article" date="2023" name="G3 (Bethesda)">
        <title>Whole genome assembly and annotation of the endangered Caribbean coral Acropora cervicornis.</title>
        <authorList>
            <person name="Selwyn J.D."/>
            <person name="Vollmer S.V."/>
        </authorList>
    </citation>
    <scope>NUCLEOTIDE SEQUENCE</scope>
    <source>
        <strain evidence="1">K2</strain>
    </source>
</reference>
<reference evidence="1" key="2">
    <citation type="journal article" date="2023" name="Science">
        <title>Genomic signatures of disease resistance in endangered staghorn corals.</title>
        <authorList>
            <person name="Vollmer S.V."/>
            <person name="Selwyn J.D."/>
            <person name="Despard B.A."/>
            <person name="Roesel C.L."/>
        </authorList>
    </citation>
    <scope>NUCLEOTIDE SEQUENCE</scope>
    <source>
        <strain evidence="1">K2</strain>
    </source>
</reference>
<organism evidence="1 2">
    <name type="scientific">Acropora cervicornis</name>
    <name type="common">Staghorn coral</name>
    <dbReference type="NCBI Taxonomy" id="6130"/>
    <lineage>
        <taxon>Eukaryota</taxon>
        <taxon>Metazoa</taxon>
        <taxon>Cnidaria</taxon>
        <taxon>Anthozoa</taxon>
        <taxon>Hexacorallia</taxon>
        <taxon>Scleractinia</taxon>
        <taxon>Astrocoeniina</taxon>
        <taxon>Acroporidae</taxon>
        <taxon>Acropora</taxon>
    </lineage>
</organism>
<evidence type="ECO:0000313" key="1">
    <source>
        <dbReference type="EMBL" id="KAK2548800.1"/>
    </source>
</evidence>
<comment type="caution">
    <text evidence="1">The sequence shown here is derived from an EMBL/GenBank/DDBJ whole genome shotgun (WGS) entry which is preliminary data.</text>
</comment>
<dbReference type="AlphaFoldDB" id="A0AAD9PUB0"/>
<keyword evidence="2" id="KW-1185">Reference proteome</keyword>
<protein>
    <submittedName>
        <fullName evidence="1">Uncharacterized protein</fullName>
    </submittedName>
</protein>
<evidence type="ECO:0000313" key="2">
    <source>
        <dbReference type="Proteomes" id="UP001249851"/>
    </source>
</evidence>
<dbReference type="Proteomes" id="UP001249851">
    <property type="component" value="Unassembled WGS sequence"/>
</dbReference>
<dbReference type="EMBL" id="JARQWQ010000138">
    <property type="protein sequence ID" value="KAK2548800.1"/>
    <property type="molecule type" value="Genomic_DNA"/>
</dbReference>
<name>A0AAD9PUB0_ACRCE</name>